<keyword evidence="6" id="KW-0145">Chemotaxis</keyword>
<dbReference type="InterPro" id="IPR000673">
    <property type="entry name" value="Sig_transdc_resp-reg_Me-estase"/>
</dbReference>
<evidence type="ECO:0000256" key="2">
    <source>
        <dbReference type="ARBA" id="ARBA00012534"/>
    </source>
</evidence>
<gene>
    <name evidence="11" type="ORF">dsmv_2296</name>
</gene>
<dbReference type="Gene3D" id="3.30.450.20">
    <property type="entry name" value="PAS domain"/>
    <property type="match status" value="2"/>
</dbReference>
<dbReference type="Gene3D" id="3.40.50.150">
    <property type="entry name" value="Vaccinia Virus protein VP39"/>
    <property type="match status" value="1"/>
</dbReference>
<dbReference type="Gene3D" id="3.40.50.180">
    <property type="entry name" value="Methylesterase CheB, C-terminal domain"/>
    <property type="match status" value="1"/>
</dbReference>
<dbReference type="eggNOG" id="COG1352">
    <property type="taxonomic scope" value="Bacteria"/>
</dbReference>
<feature type="coiled-coil region" evidence="7">
    <location>
        <begin position="768"/>
        <end position="855"/>
    </location>
</feature>
<dbReference type="InterPro" id="IPR035965">
    <property type="entry name" value="PAS-like_dom_sf"/>
</dbReference>
<feature type="active site" evidence="6">
    <location>
        <position position="239"/>
    </location>
</feature>
<evidence type="ECO:0000313" key="12">
    <source>
        <dbReference type="Proteomes" id="UP000014977"/>
    </source>
</evidence>
<keyword evidence="4 11" id="KW-0808">Transferase</keyword>
<dbReference type="InterPro" id="IPR000780">
    <property type="entry name" value="CheR_MeTrfase"/>
</dbReference>
<evidence type="ECO:0000256" key="5">
    <source>
        <dbReference type="ARBA" id="ARBA00022691"/>
    </source>
</evidence>
<evidence type="ECO:0000259" key="9">
    <source>
        <dbReference type="PROSITE" id="PS50122"/>
    </source>
</evidence>
<feature type="active site" evidence="6">
    <location>
        <position position="147"/>
    </location>
</feature>
<dbReference type="SMART" id="SM00091">
    <property type="entry name" value="PAS"/>
    <property type="match status" value="2"/>
</dbReference>
<dbReference type="Proteomes" id="UP000014977">
    <property type="component" value="Unassembled WGS sequence"/>
</dbReference>
<dbReference type="PROSITE" id="PS00175">
    <property type="entry name" value="PG_MUTASE"/>
    <property type="match status" value="1"/>
</dbReference>
<keyword evidence="12" id="KW-1185">Reference proteome</keyword>
<protein>
    <recommendedName>
        <fullName evidence="2">protein-glutamate O-methyltransferase</fullName>
        <ecNumber evidence="2">2.1.1.80</ecNumber>
    </recommendedName>
</protein>
<dbReference type="InterPro" id="IPR001345">
    <property type="entry name" value="PG/BPGM_mutase_AS"/>
</dbReference>
<dbReference type="AlphaFoldDB" id="S7V8C8"/>
<dbReference type="SUPFAM" id="SSF55785">
    <property type="entry name" value="PYP-like sensor domain (PAS domain)"/>
    <property type="match status" value="2"/>
</dbReference>
<evidence type="ECO:0000256" key="3">
    <source>
        <dbReference type="ARBA" id="ARBA00022603"/>
    </source>
</evidence>
<dbReference type="PATRIC" id="fig|1121405.3.peg.1863"/>
<sequence>MMTLVLLRHGERIWNKKTGSRAGRMQACQKKESRKPGRGKAWRCVRRRCCLKKQERCSGEGWGADTITNRKKDRSEAAITPGDTGAIETQECVAASAESQETVESTSAYFPIVGIGASAGGLAAFEAFFSGMPADTDPGMAFILVQHLAPDHKSILTNLVQRYTRMQVFEVEDGMTVRPNCTYIIPPGRDMAFLGGALQLLEPSAPRGRRMPIDFFFRSLAQDQRERAIGIVLSGTGSDGMLGVRAIKGEGGMVMAQNPASTAYDGMPRSALATGLVDYELPPAEMPAQLIAYAAHAFGIPRSPAIALPPKVENALKKIFILLRAHTGHDFSQYKPSTVNRRIERRMSIHQIETMDGYVKFLQQTPNEVEALFRDMLIGVTSFFRDPAAFKAVQEQIIPKLFSGKSSNCAIRVWSAGCSTGEEAYSLAILLAELQEKLKQSFKVQIFATDIDSHSIVTARAGLYPASIDADISPERLARFFSVEHDGNFYRIRKNIRDMLVFSEQNVIRDPPFSKIDLISCRNLMIYMGAELQKKIIPLFHYALNPCGFLFLGTSETVGEFGHLFTTLDRISKLYQRREDFHPTGPYRFLPPMTEAATPLPPATPKSAYPGKPSLRELTEKALLRHVAPVAALVNGDGDILYLHGRTGLYLEPAPGETGVNNILKMAREGLRRELVTAIRKVVAGEEVVRCPNLRVKTNGDVTATNLTVRTVPLGMPAVHAGASEAPLMLVILEQGLPLERGEDALTVLSATEAVAGIEAGDEAHALIDSLRQELQAKEEYLQTASEELKTTNEELKSSNEEMQSVNEELQSTNEELETSKEELVSMNEELSTVNAELQTKVADLSRANNDMNNLLSGTGIATVFVDQSLRILRFTPTATRIINLIHSDIGRPVGHIVSNLTGYDALPADTQEVLDTLVPKEVEVQTRAGVWHTMRILPYRTLDNVIEGAVITFVDISSAKQAQEALHEAHIRVTEAIVATVHEPLLMLDADLRIIAASRSFHSIFRAAPDSATGRFLYDFGNHLWDIPVLRNLLETILARGSVFNNYILSHEFEAIGLRTIRINARMVSEAGRPRFILLAMADITEPKNEGNAP</sequence>
<dbReference type="EC" id="2.1.1.80" evidence="2"/>
<dbReference type="STRING" id="897.B2D07_00880"/>
<comment type="catalytic activity">
    <reaction evidence="1">
        <text>L-glutamyl-[protein] + S-adenosyl-L-methionine = [protein]-L-glutamate 5-O-methyl ester + S-adenosyl-L-homocysteine</text>
        <dbReference type="Rhea" id="RHEA:24452"/>
        <dbReference type="Rhea" id="RHEA-COMP:10208"/>
        <dbReference type="Rhea" id="RHEA-COMP:10311"/>
        <dbReference type="ChEBI" id="CHEBI:29973"/>
        <dbReference type="ChEBI" id="CHEBI:57856"/>
        <dbReference type="ChEBI" id="CHEBI:59789"/>
        <dbReference type="ChEBI" id="CHEBI:82795"/>
        <dbReference type="EC" id="2.1.1.80"/>
    </reaction>
</comment>
<evidence type="ECO:0000259" key="10">
    <source>
        <dbReference type="PROSITE" id="PS50123"/>
    </source>
</evidence>
<dbReference type="EMBL" id="ATHJ01000080">
    <property type="protein sequence ID" value="EPR40793.1"/>
    <property type="molecule type" value="Genomic_DNA"/>
</dbReference>
<dbReference type="Pfam" id="PF01339">
    <property type="entry name" value="CheB_methylest"/>
    <property type="match status" value="1"/>
</dbReference>
<dbReference type="InterPro" id="IPR000014">
    <property type="entry name" value="PAS"/>
</dbReference>
<dbReference type="SUPFAM" id="SSF52738">
    <property type="entry name" value="Methylesterase CheB, C-terminal domain"/>
    <property type="match status" value="1"/>
</dbReference>
<dbReference type="SMART" id="SM00138">
    <property type="entry name" value="MeTrc"/>
    <property type="match status" value="1"/>
</dbReference>
<name>S7V8C8_DESML</name>
<evidence type="ECO:0000256" key="6">
    <source>
        <dbReference type="PROSITE-ProRule" id="PRU00050"/>
    </source>
</evidence>
<dbReference type="GO" id="GO:0032259">
    <property type="term" value="P:methylation"/>
    <property type="evidence" value="ECO:0007669"/>
    <property type="project" value="UniProtKB-KW"/>
</dbReference>
<dbReference type="InterPro" id="IPR029063">
    <property type="entry name" value="SAM-dependent_MTases_sf"/>
</dbReference>
<dbReference type="PROSITE" id="PS50123">
    <property type="entry name" value="CHER"/>
    <property type="match status" value="1"/>
</dbReference>
<dbReference type="Pfam" id="PF08448">
    <property type="entry name" value="PAS_4"/>
    <property type="match status" value="1"/>
</dbReference>
<dbReference type="GO" id="GO:0006935">
    <property type="term" value="P:chemotaxis"/>
    <property type="evidence" value="ECO:0007669"/>
    <property type="project" value="UniProtKB-UniRule"/>
</dbReference>
<dbReference type="GO" id="GO:0008983">
    <property type="term" value="F:protein-glutamate O-methyltransferase activity"/>
    <property type="evidence" value="ECO:0007669"/>
    <property type="project" value="UniProtKB-EC"/>
</dbReference>
<reference evidence="11 12" key="1">
    <citation type="journal article" date="2013" name="Genome Announc.">
        <title>Draft genome sequences for three mercury-methylating, sulfate-reducing bacteria.</title>
        <authorList>
            <person name="Brown S.D."/>
            <person name="Hurt R.A.Jr."/>
            <person name="Gilmour C.C."/>
            <person name="Elias D.A."/>
        </authorList>
    </citation>
    <scope>NUCLEOTIDE SEQUENCE [LARGE SCALE GENOMIC DNA]</scope>
    <source>
        <strain evidence="11 12">DSM 2059</strain>
    </source>
</reference>
<dbReference type="SUPFAM" id="SSF53335">
    <property type="entry name" value="S-adenosyl-L-methionine-dependent methyltransferases"/>
    <property type="match status" value="1"/>
</dbReference>
<dbReference type="PRINTS" id="PR00996">
    <property type="entry name" value="CHERMTFRASE"/>
</dbReference>
<feature type="domain" description="CheR-type methyltransferase" evidence="10">
    <location>
        <begin position="313"/>
        <end position="558"/>
    </location>
</feature>
<dbReference type="InterPro" id="IPR050903">
    <property type="entry name" value="Bact_Chemotaxis_MeTrfase"/>
</dbReference>
<dbReference type="GO" id="GO:0000156">
    <property type="term" value="F:phosphorelay response regulator activity"/>
    <property type="evidence" value="ECO:0007669"/>
    <property type="project" value="InterPro"/>
</dbReference>
<keyword evidence="7" id="KW-0175">Coiled coil</keyword>
<keyword evidence="3 11" id="KW-0489">Methyltransferase</keyword>
<dbReference type="SUPFAM" id="SSF47757">
    <property type="entry name" value="Chemotaxis receptor methyltransferase CheR, N-terminal domain"/>
    <property type="match status" value="1"/>
</dbReference>
<organism evidence="11 12">
    <name type="scientific">Desulfococcus multivorans DSM 2059</name>
    <dbReference type="NCBI Taxonomy" id="1121405"/>
    <lineage>
        <taxon>Bacteria</taxon>
        <taxon>Pseudomonadati</taxon>
        <taxon>Thermodesulfobacteriota</taxon>
        <taxon>Desulfobacteria</taxon>
        <taxon>Desulfobacterales</taxon>
        <taxon>Desulfococcaceae</taxon>
        <taxon>Desulfococcus</taxon>
    </lineage>
</organism>
<comment type="caution">
    <text evidence="11">The sequence shown here is derived from an EMBL/GenBank/DDBJ whole genome shotgun (WGS) entry which is preliminary data.</text>
</comment>
<evidence type="ECO:0000256" key="4">
    <source>
        <dbReference type="ARBA" id="ARBA00022679"/>
    </source>
</evidence>
<dbReference type="Gene3D" id="1.10.155.10">
    <property type="entry name" value="Chemotaxis receptor methyltransferase CheR, N-terminal domain"/>
    <property type="match status" value="1"/>
</dbReference>
<proteinExistence type="predicted"/>
<dbReference type="InterPro" id="IPR013656">
    <property type="entry name" value="PAS_4"/>
</dbReference>
<evidence type="ECO:0000256" key="1">
    <source>
        <dbReference type="ARBA" id="ARBA00001541"/>
    </source>
</evidence>
<evidence type="ECO:0000256" key="7">
    <source>
        <dbReference type="SAM" id="Coils"/>
    </source>
</evidence>
<dbReference type="CDD" id="cd00130">
    <property type="entry name" value="PAS"/>
    <property type="match status" value="1"/>
</dbReference>
<dbReference type="GO" id="GO:0008984">
    <property type="term" value="F:protein-glutamate methylesterase activity"/>
    <property type="evidence" value="ECO:0007669"/>
    <property type="project" value="InterPro"/>
</dbReference>
<dbReference type="InterPro" id="IPR022641">
    <property type="entry name" value="CheR_N"/>
</dbReference>
<dbReference type="CDD" id="cd16434">
    <property type="entry name" value="CheB-CheR_fusion"/>
    <property type="match status" value="1"/>
</dbReference>
<dbReference type="InterPro" id="IPR035909">
    <property type="entry name" value="CheB_C"/>
</dbReference>
<dbReference type="Pfam" id="PF03705">
    <property type="entry name" value="CheR_N"/>
    <property type="match status" value="1"/>
</dbReference>
<dbReference type="Pfam" id="PF13596">
    <property type="entry name" value="PAS_10"/>
    <property type="match status" value="1"/>
</dbReference>
<feature type="active site" evidence="6">
    <location>
        <position position="118"/>
    </location>
</feature>
<dbReference type="PANTHER" id="PTHR24422">
    <property type="entry name" value="CHEMOTAXIS PROTEIN METHYLTRANSFERASE"/>
    <property type="match status" value="1"/>
</dbReference>
<accession>S7V8C8</accession>
<evidence type="ECO:0000313" key="11">
    <source>
        <dbReference type="EMBL" id="EPR40793.1"/>
    </source>
</evidence>
<dbReference type="InterPro" id="IPR036804">
    <property type="entry name" value="CheR_N_sf"/>
</dbReference>
<feature type="domain" description="CheB-type methylesterase" evidence="9">
    <location>
        <begin position="112"/>
        <end position="297"/>
    </location>
</feature>
<feature type="region of interest" description="Disordered" evidence="8">
    <location>
        <begin position="592"/>
        <end position="612"/>
    </location>
</feature>
<dbReference type="PROSITE" id="PS50122">
    <property type="entry name" value="CHEB"/>
    <property type="match status" value="1"/>
</dbReference>
<keyword evidence="5" id="KW-0949">S-adenosyl-L-methionine</keyword>
<keyword evidence="6" id="KW-0378">Hydrolase</keyword>
<evidence type="ECO:0000256" key="8">
    <source>
        <dbReference type="SAM" id="MobiDB-lite"/>
    </source>
</evidence>
<dbReference type="eggNOG" id="COG2201">
    <property type="taxonomic scope" value="Bacteria"/>
</dbReference>
<dbReference type="PANTHER" id="PTHR24422:SF27">
    <property type="entry name" value="PROTEIN-GLUTAMATE O-METHYLTRANSFERASE"/>
    <property type="match status" value="1"/>
</dbReference>
<dbReference type="GO" id="GO:0005737">
    <property type="term" value="C:cytoplasm"/>
    <property type="evidence" value="ECO:0007669"/>
    <property type="project" value="InterPro"/>
</dbReference>
<dbReference type="InterPro" id="IPR022642">
    <property type="entry name" value="CheR_C"/>
</dbReference>
<dbReference type="Pfam" id="PF01739">
    <property type="entry name" value="CheR"/>
    <property type="match status" value="1"/>
</dbReference>